<dbReference type="Proteomes" id="UP000784294">
    <property type="component" value="Unassembled WGS sequence"/>
</dbReference>
<gene>
    <name evidence="2" type="ORF">PXEA_LOCUS25559</name>
</gene>
<proteinExistence type="predicted"/>
<dbReference type="AlphaFoldDB" id="A0A3S5AZ25"/>
<reference evidence="2" key="1">
    <citation type="submission" date="2018-11" db="EMBL/GenBank/DDBJ databases">
        <authorList>
            <consortium name="Pathogen Informatics"/>
        </authorList>
    </citation>
    <scope>NUCLEOTIDE SEQUENCE</scope>
</reference>
<feature type="compositionally biased region" description="Basic residues" evidence="1">
    <location>
        <begin position="19"/>
        <end position="28"/>
    </location>
</feature>
<keyword evidence="3" id="KW-1185">Reference proteome</keyword>
<name>A0A3S5AZ25_9PLAT</name>
<evidence type="ECO:0000256" key="1">
    <source>
        <dbReference type="SAM" id="MobiDB-lite"/>
    </source>
</evidence>
<accession>A0A3S5AZ25</accession>
<comment type="caution">
    <text evidence="2">The sequence shown here is derived from an EMBL/GenBank/DDBJ whole genome shotgun (WGS) entry which is preliminary data.</text>
</comment>
<feature type="compositionally biased region" description="Polar residues" evidence="1">
    <location>
        <begin position="81"/>
        <end position="97"/>
    </location>
</feature>
<feature type="region of interest" description="Disordered" evidence="1">
    <location>
        <begin position="1"/>
        <end position="103"/>
    </location>
</feature>
<dbReference type="EMBL" id="CAAALY010130494">
    <property type="protein sequence ID" value="VEL32119.1"/>
    <property type="molecule type" value="Genomic_DNA"/>
</dbReference>
<evidence type="ECO:0000313" key="2">
    <source>
        <dbReference type="EMBL" id="VEL32119.1"/>
    </source>
</evidence>
<protein>
    <submittedName>
        <fullName evidence="2">Uncharacterized protein</fullName>
    </submittedName>
</protein>
<feature type="compositionally biased region" description="Basic and acidic residues" evidence="1">
    <location>
        <begin position="29"/>
        <end position="42"/>
    </location>
</feature>
<sequence length="103" mass="11307">MRRSDVDTSVPSTAGRTRTQTRPRRRVVSRRDGQNSRTDAEGHALPTRGEAYKPISTLDWASSQASLGPTRPDDSRRDSWPANSTTPQKPVVQSPNVPQLGAI</sequence>
<organism evidence="2 3">
    <name type="scientific">Protopolystoma xenopodis</name>
    <dbReference type="NCBI Taxonomy" id="117903"/>
    <lineage>
        <taxon>Eukaryota</taxon>
        <taxon>Metazoa</taxon>
        <taxon>Spiralia</taxon>
        <taxon>Lophotrochozoa</taxon>
        <taxon>Platyhelminthes</taxon>
        <taxon>Monogenea</taxon>
        <taxon>Polyopisthocotylea</taxon>
        <taxon>Polystomatidea</taxon>
        <taxon>Polystomatidae</taxon>
        <taxon>Protopolystoma</taxon>
    </lineage>
</organism>
<evidence type="ECO:0000313" key="3">
    <source>
        <dbReference type="Proteomes" id="UP000784294"/>
    </source>
</evidence>